<accession>A0A5A8C7H5</accession>
<keyword evidence="2" id="KW-1185">Reference proteome</keyword>
<protein>
    <submittedName>
        <fullName evidence="1">Uncharacterized protein</fullName>
    </submittedName>
</protein>
<dbReference type="Proteomes" id="UP000323011">
    <property type="component" value="Unassembled WGS sequence"/>
</dbReference>
<dbReference type="AlphaFoldDB" id="A0A5A8C7H5"/>
<organism evidence="1 2">
    <name type="scientific">Cafeteria roenbergensis</name>
    <name type="common">Marine flagellate</name>
    <dbReference type="NCBI Taxonomy" id="33653"/>
    <lineage>
        <taxon>Eukaryota</taxon>
        <taxon>Sar</taxon>
        <taxon>Stramenopiles</taxon>
        <taxon>Bigyra</taxon>
        <taxon>Opalozoa</taxon>
        <taxon>Bicosoecida</taxon>
        <taxon>Cafeteriaceae</taxon>
        <taxon>Cafeteria</taxon>
    </lineage>
</organism>
<gene>
    <name evidence="1" type="ORF">FNF29_06433</name>
</gene>
<name>A0A5A8C7H5_CAFRO</name>
<dbReference type="EMBL" id="VLTN01000049">
    <property type="protein sequence ID" value="KAA0148808.1"/>
    <property type="molecule type" value="Genomic_DNA"/>
</dbReference>
<comment type="caution">
    <text evidence="1">The sequence shown here is derived from an EMBL/GenBank/DDBJ whole genome shotgun (WGS) entry which is preliminary data.</text>
</comment>
<reference evidence="1 2" key="1">
    <citation type="submission" date="2019-07" db="EMBL/GenBank/DDBJ databases">
        <title>Genomes of Cafeteria roenbergensis.</title>
        <authorList>
            <person name="Fischer M.G."/>
            <person name="Hackl T."/>
            <person name="Roman M."/>
        </authorList>
    </citation>
    <scope>NUCLEOTIDE SEQUENCE [LARGE SCALE GENOMIC DNA]</scope>
    <source>
        <strain evidence="1 2">BVI</strain>
    </source>
</reference>
<sequence>MAVAQSESHSMAHGAEASHAGGARTAFMDAEQFFDILRSFKDRLPGLIATANHTLRKGTHVRRPGKVKESTMRLRVTSHLRHQVWSYVADHVKLPHVTAEYLDLRFKRHFNAANATWKVAQQQASETSTATQARRAAGKPDVIMTVNEELLIFYATEFGVVLPPGTIRIYPEAG</sequence>
<proteinExistence type="predicted"/>
<evidence type="ECO:0000313" key="1">
    <source>
        <dbReference type="EMBL" id="KAA0148808.1"/>
    </source>
</evidence>
<evidence type="ECO:0000313" key="2">
    <source>
        <dbReference type="Proteomes" id="UP000323011"/>
    </source>
</evidence>